<evidence type="ECO:0000256" key="2">
    <source>
        <dbReference type="SAM" id="MobiDB-lite"/>
    </source>
</evidence>
<dbReference type="RefSeq" id="WP_015331508.1">
    <property type="nucleotide sequence ID" value="NC_020054.1"/>
</dbReference>
<dbReference type="AlphaFoldDB" id="I0K8F6"/>
<dbReference type="PROSITE" id="PS52016">
    <property type="entry name" value="TONB_DEPENDENT_REC_3"/>
    <property type="match status" value="1"/>
</dbReference>
<evidence type="ECO:0000313" key="5">
    <source>
        <dbReference type="Proteomes" id="UP000011058"/>
    </source>
</evidence>
<feature type="domain" description="TonB-dependent receptor plug" evidence="3">
    <location>
        <begin position="59"/>
        <end position="163"/>
    </location>
</feature>
<protein>
    <submittedName>
        <fullName evidence="4">TonB-dependent receptor plug</fullName>
    </submittedName>
</protein>
<evidence type="ECO:0000313" key="4">
    <source>
        <dbReference type="EMBL" id="CCH00409.1"/>
    </source>
</evidence>
<accession>I0K8F6</accession>
<dbReference type="NCBIfam" id="TIGR04056">
    <property type="entry name" value="OMP_RagA_SusC"/>
    <property type="match status" value="1"/>
</dbReference>
<dbReference type="OrthoDB" id="9768177at2"/>
<dbReference type="InterPro" id="IPR037066">
    <property type="entry name" value="Plug_dom_sf"/>
</dbReference>
<keyword evidence="1" id="KW-1134">Transmembrane beta strand</keyword>
<name>I0K8F6_9BACT</name>
<dbReference type="Pfam" id="PF07715">
    <property type="entry name" value="Plug"/>
    <property type="match status" value="1"/>
</dbReference>
<gene>
    <name evidence="4" type="ORF">FAES_2400</name>
</gene>
<dbReference type="EMBL" id="HE796683">
    <property type="protein sequence ID" value="CCH00409.1"/>
    <property type="molecule type" value="Genomic_DNA"/>
</dbReference>
<keyword evidence="4" id="KW-0675">Receptor</keyword>
<dbReference type="InterPro" id="IPR023996">
    <property type="entry name" value="TonB-dep_OMP_SusC/RagA"/>
</dbReference>
<keyword evidence="1" id="KW-0813">Transport</keyword>
<dbReference type="InterPro" id="IPR023997">
    <property type="entry name" value="TonB-dep_OMP_SusC/RagA_CS"/>
</dbReference>
<keyword evidence="1" id="KW-0812">Transmembrane</keyword>
<evidence type="ECO:0000259" key="3">
    <source>
        <dbReference type="Pfam" id="PF07715"/>
    </source>
</evidence>
<dbReference type="STRING" id="1166018.FAES_2400"/>
<organism evidence="4 5">
    <name type="scientific">Fibrella aestuarina BUZ 2</name>
    <dbReference type="NCBI Taxonomy" id="1166018"/>
    <lineage>
        <taxon>Bacteria</taxon>
        <taxon>Pseudomonadati</taxon>
        <taxon>Bacteroidota</taxon>
        <taxon>Cytophagia</taxon>
        <taxon>Cytophagales</taxon>
        <taxon>Spirosomataceae</taxon>
        <taxon>Fibrella</taxon>
    </lineage>
</organism>
<reference evidence="4 5" key="1">
    <citation type="journal article" date="2012" name="J. Bacteriol.">
        <title>Genome Sequence of Fibrella aestuarina BUZ 2T, a Filamentous Marine Bacterium.</title>
        <authorList>
            <person name="Filippini M."/>
            <person name="Qi W."/>
            <person name="Blom J."/>
            <person name="Goesmann A."/>
            <person name="Smits T.H."/>
            <person name="Bagheri H.C."/>
        </authorList>
    </citation>
    <scope>NUCLEOTIDE SEQUENCE [LARGE SCALE GENOMIC DNA]</scope>
    <source>
        <strain evidence="5">BUZ 2T</strain>
    </source>
</reference>
<sequence length="948" mass="103681">MNAKNYSTIGLLSLLYLGLCQVTEGQVATKDTVTTARPLSFSDRNTDRPIAYGVQPAWKVTSAISSVSGNDLRKNLTTNLGNTLFGRLPGLTVGQSGGEPGNDSPSLRARGTNTYGTGRNVLVLVDGYESSYEQLVPDEIETVSLLKDASATAIYGLRGANGVLLITTKRGADSPLVVNFSTQQGFHTATRLPQFLGSYDYARLYNEGLKNDGKAPLYTDTDLDAYRTGSDPYFHPNVNWYDQVLRKTAPISTYNLNFKGGNSSVRYFVLLNAVMSNGLYKNTGDMVAESVNSQYSRVNFRSNVDINLTKRLSASLTLGGSVEDKSNPGGTTTGGIFNSLATLPPNAFPVYNANGTFGGTSALSNPLANLLQTGSYTSNGRTIQTNLRFTEQLDMLAPGLSVSAAVSFNNFFRSYSDKTKQYERYFATKGVAGDTLYTRFGQNTSLVGNEANSDQYRNIIFQGFLNYDRTIGRHSISALLMYNSDSYTNTTQGSNAIESLPFKHLGGGGRLTYTNSDKYIGEVSVGYMGSEAFPKGGRFGFFPAASVGWIASNEAFLKNNALVTYLKLRASYGLTGNDQIGSPNRYFYEQPYRYTAAYYLGTGNTQVNGLVEGVANPNVSWEKEKKLNVGVELTLAKRLDIGLDIFRQDRYDILAAPNSTVPQYIGTTLPQLNQGKVTNSGFEATVRYSSGPTTGTSASQLQYMVEASGWYAQNKIVYNSEAIRLYDYQYTTGQPIGQPFGLQALGLFRDQADIAASPRQIFAPVQPGDIKYKDQNGDGIIDQNDTRPIGNTSIPTLTLSLHSRLQYKGFDLEFLFQGVTGRTTYFGGTLFQAFQNNGQVGPIALNRWTPETAATATYPRLSASNNLNNFQFSDYWQRDGSFIKLRSLELGYTVASQLISRVKLSNARLFVNGTNLFSLDRMDGYADPEVIGGYPPLRTVSIGIRLQF</sequence>
<keyword evidence="1" id="KW-0472">Membrane</keyword>
<keyword evidence="5" id="KW-1185">Reference proteome</keyword>
<dbReference type="GO" id="GO:0009279">
    <property type="term" value="C:cell outer membrane"/>
    <property type="evidence" value="ECO:0007669"/>
    <property type="project" value="UniProtKB-SubCell"/>
</dbReference>
<dbReference type="Proteomes" id="UP000011058">
    <property type="component" value="Chromosome"/>
</dbReference>
<dbReference type="HOGENOM" id="CLU_004317_1_0_10"/>
<dbReference type="NCBIfam" id="TIGR04057">
    <property type="entry name" value="SusC_RagA_signa"/>
    <property type="match status" value="1"/>
</dbReference>
<dbReference type="InterPro" id="IPR012910">
    <property type="entry name" value="Plug_dom"/>
</dbReference>
<feature type="region of interest" description="Disordered" evidence="2">
    <location>
        <begin position="91"/>
        <end position="112"/>
    </location>
</feature>
<dbReference type="KEGG" id="fae:FAES_2400"/>
<dbReference type="SUPFAM" id="SSF56935">
    <property type="entry name" value="Porins"/>
    <property type="match status" value="1"/>
</dbReference>
<comment type="subcellular location">
    <subcellularLocation>
        <location evidence="1">Cell outer membrane</location>
        <topology evidence="1">Multi-pass membrane protein</topology>
    </subcellularLocation>
</comment>
<dbReference type="InterPro" id="IPR039426">
    <property type="entry name" value="TonB-dep_rcpt-like"/>
</dbReference>
<dbReference type="Gene3D" id="2.170.130.10">
    <property type="entry name" value="TonB-dependent receptor, plug domain"/>
    <property type="match status" value="1"/>
</dbReference>
<evidence type="ECO:0000256" key="1">
    <source>
        <dbReference type="PROSITE-ProRule" id="PRU01360"/>
    </source>
</evidence>
<comment type="similarity">
    <text evidence="1">Belongs to the TonB-dependent receptor family.</text>
</comment>
<dbReference type="eggNOG" id="COG4206">
    <property type="taxonomic scope" value="Bacteria"/>
</dbReference>
<proteinExistence type="inferred from homology"/>
<keyword evidence="1" id="KW-0998">Cell outer membrane</keyword>
<dbReference type="PATRIC" id="fig|1166018.3.peg.4159"/>